<keyword evidence="7" id="KW-1133">Transmembrane helix</keyword>
<keyword evidence="10" id="KW-1185">Reference proteome</keyword>
<comment type="pathway">
    <text evidence="3">Sphingolipid metabolism.</text>
</comment>
<evidence type="ECO:0000256" key="7">
    <source>
        <dbReference type="ARBA" id="ARBA00022989"/>
    </source>
</evidence>
<evidence type="ECO:0000313" key="9">
    <source>
        <dbReference type="EMBL" id="EWT04626.1"/>
    </source>
</evidence>
<name>W9GEK2_9MICO</name>
<evidence type="ECO:0000256" key="1">
    <source>
        <dbReference type="ARBA" id="ARBA00004141"/>
    </source>
</evidence>
<organism evidence="9 10">
    <name type="scientific">Intrasporangium chromatireducens Q5-1</name>
    <dbReference type="NCBI Taxonomy" id="584657"/>
    <lineage>
        <taxon>Bacteria</taxon>
        <taxon>Bacillati</taxon>
        <taxon>Actinomycetota</taxon>
        <taxon>Actinomycetes</taxon>
        <taxon>Micrococcales</taxon>
        <taxon>Intrasporangiaceae</taxon>
        <taxon>Intrasporangium</taxon>
    </lineage>
</organism>
<keyword evidence="5" id="KW-0808">Transferase</keyword>
<reference evidence="10" key="1">
    <citation type="submission" date="2013-08" db="EMBL/GenBank/DDBJ databases">
        <title>Intrasporangium oryzae NRRL B-24470.</title>
        <authorList>
            <person name="Liu H."/>
            <person name="Wang G."/>
        </authorList>
    </citation>
    <scope>NUCLEOTIDE SEQUENCE [LARGE SCALE GENOMIC DNA]</scope>
    <source>
        <strain evidence="10">Q5-1</strain>
    </source>
</reference>
<keyword evidence="6" id="KW-0812">Transmembrane</keyword>
<dbReference type="Gene3D" id="3.90.550.10">
    <property type="entry name" value="Spore Coat Polysaccharide Biosynthesis Protein SpsA, Chain A"/>
    <property type="match status" value="1"/>
</dbReference>
<protein>
    <recommendedName>
        <fullName evidence="11">Family 2 glycosyl transferase</fullName>
    </recommendedName>
</protein>
<sequence>MATGRGEGPLPVEVVVPVRWSRDEPARVAELRDHLRSLAREVCHVSVVDGSPARMRAGHERAWRDHARVITPAPVDRLWPGTAWPDATSPGAAWIGLNGKVVGAWTGVLAARSEAVVISDDDVRHTRESLASLCDALGEAALVRPVTVYDSWPWQARWDGARTLVNVALGAEWPGTLAVRRSVVVEAGGWCPDVLFENLELWRTVGARGHRVVSVPVVVPRCPPTVRHFWSQRVRQAYDDLAQPGRLTVELALLPTVLWLARRPGRVAAGVLATVLLGALGHRRLGPQSQVPSSVVLWTPIWVLERAVCVWLALGYRAAGGVPYCGRRMPLSAHSLRALRRLSGTEPTS</sequence>
<evidence type="ECO:0000256" key="2">
    <source>
        <dbReference type="ARBA" id="ARBA00004760"/>
    </source>
</evidence>
<gene>
    <name evidence="9" type="ORF">N864_11165</name>
</gene>
<comment type="pathway">
    <text evidence="2">Lipid metabolism; sphingolipid metabolism.</text>
</comment>
<evidence type="ECO:0000256" key="4">
    <source>
        <dbReference type="ARBA" id="ARBA00022676"/>
    </source>
</evidence>
<dbReference type="SUPFAM" id="SSF53448">
    <property type="entry name" value="Nucleotide-diphospho-sugar transferases"/>
    <property type="match status" value="1"/>
</dbReference>
<dbReference type="Pfam" id="PF13506">
    <property type="entry name" value="Glyco_transf_21"/>
    <property type="match status" value="1"/>
</dbReference>
<evidence type="ECO:0000256" key="8">
    <source>
        <dbReference type="ARBA" id="ARBA00023136"/>
    </source>
</evidence>
<proteinExistence type="predicted"/>
<evidence type="ECO:0000256" key="3">
    <source>
        <dbReference type="ARBA" id="ARBA00004991"/>
    </source>
</evidence>
<dbReference type="AlphaFoldDB" id="W9GEK2"/>
<dbReference type="Proteomes" id="UP000019494">
    <property type="component" value="Unassembled WGS sequence"/>
</dbReference>
<comment type="caution">
    <text evidence="9">The sequence shown here is derived from an EMBL/GenBank/DDBJ whole genome shotgun (WGS) entry which is preliminary data.</text>
</comment>
<keyword evidence="8" id="KW-0472">Membrane</keyword>
<evidence type="ECO:0008006" key="11">
    <source>
        <dbReference type="Google" id="ProtNLM"/>
    </source>
</evidence>
<accession>W9GEK2</accession>
<comment type="subcellular location">
    <subcellularLocation>
        <location evidence="1">Membrane</location>
        <topology evidence="1">Multi-pass membrane protein</topology>
    </subcellularLocation>
</comment>
<dbReference type="InterPro" id="IPR025993">
    <property type="entry name" value="Ceramide_glucosylTrfase"/>
</dbReference>
<evidence type="ECO:0000256" key="6">
    <source>
        <dbReference type="ARBA" id="ARBA00022692"/>
    </source>
</evidence>
<dbReference type="PATRIC" id="fig|584657.3.peg.3500"/>
<evidence type="ECO:0000313" key="10">
    <source>
        <dbReference type="Proteomes" id="UP000019494"/>
    </source>
</evidence>
<dbReference type="RefSeq" id="WP_051518754.1">
    <property type="nucleotide sequence ID" value="NZ_AWQS01000212.1"/>
</dbReference>
<evidence type="ECO:0000256" key="5">
    <source>
        <dbReference type="ARBA" id="ARBA00022679"/>
    </source>
</evidence>
<keyword evidence="4" id="KW-0328">Glycosyltransferase</keyword>
<dbReference type="InterPro" id="IPR029044">
    <property type="entry name" value="Nucleotide-diphossugar_trans"/>
</dbReference>
<dbReference type="OrthoDB" id="7432283at2"/>
<dbReference type="EMBL" id="AWQS01000212">
    <property type="protein sequence ID" value="EWT04626.1"/>
    <property type="molecule type" value="Genomic_DNA"/>
</dbReference>